<organism evidence="2 3">
    <name type="scientific">Rhodocollybia butyracea</name>
    <dbReference type="NCBI Taxonomy" id="206335"/>
    <lineage>
        <taxon>Eukaryota</taxon>
        <taxon>Fungi</taxon>
        <taxon>Dikarya</taxon>
        <taxon>Basidiomycota</taxon>
        <taxon>Agaricomycotina</taxon>
        <taxon>Agaricomycetes</taxon>
        <taxon>Agaricomycetidae</taxon>
        <taxon>Agaricales</taxon>
        <taxon>Marasmiineae</taxon>
        <taxon>Omphalotaceae</taxon>
        <taxon>Rhodocollybia</taxon>
    </lineage>
</organism>
<dbReference type="AlphaFoldDB" id="A0A9P5TYK6"/>
<evidence type="ECO:0000256" key="1">
    <source>
        <dbReference type="SAM" id="MobiDB-lite"/>
    </source>
</evidence>
<feature type="compositionally biased region" description="Basic and acidic residues" evidence="1">
    <location>
        <begin position="50"/>
        <end position="63"/>
    </location>
</feature>
<protein>
    <submittedName>
        <fullName evidence="2">Uncharacterized protein</fullName>
    </submittedName>
</protein>
<sequence>MSPGQHDTIQPTVQLIDPMFCAVQRVLGVRVPLEKRRNNSVQATPVAPGKHKEVAHEYRKEENTSSSSESSHLEAAPMVSSCSCGTTVLRHQSLRMTLVVKQSRTAEEGLERIRSGFHLVFPKKEDLKTTEFVRYFQKRKVQDHRTLSDS</sequence>
<keyword evidence="3" id="KW-1185">Reference proteome</keyword>
<comment type="caution">
    <text evidence="2">The sequence shown here is derived from an EMBL/GenBank/DDBJ whole genome shotgun (WGS) entry which is preliminary data.</text>
</comment>
<proteinExistence type="predicted"/>
<evidence type="ECO:0000313" key="3">
    <source>
        <dbReference type="Proteomes" id="UP000772434"/>
    </source>
</evidence>
<accession>A0A9P5TYK6</accession>
<gene>
    <name evidence="2" type="ORF">BDP27DRAFT_1370999</name>
</gene>
<dbReference type="EMBL" id="JADNRY010000271">
    <property type="protein sequence ID" value="KAF9059911.1"/>
    <property type="molecule type" value="Genomic_DNA"/>
</dbReference>
<reference evidence="2" key="1">
    <citation type="submission" date="2020-11" db="EMBL/GenBank/DDBJ databases">
        <authorList>
            <consortium name="DOE Joint Genome Institute"/>
            <person name="Ahrendt S."/>
            <person name="Riley R."/>
            <person name="Andreopoulos W."/>
            <person name="Labutti K."/>
            <person name="Pangilinan J."/>
            <person name="Ruiz-Duenas F.J."/>
            <person name="Barrasa J.M."/>
            <person name="Sanchez-Garcia M."/>
            <person name="Camarero S."/>
            <person name="Miyauchi S."/>
            <person name="Serrano A."/>
            <person name="Linde D."/>
            <person name="Babiker R."/>
            <person name="Drula E."/>
            <person name="Ayuso-Fernandez I."/>
            <person name="Pacheco R."/>
            <person name="Padilla G."/>
            <person name="Ferreira P."/>
            <person name="Barriuso J."/>
            <person name="Kellner H."/>
            <person name="Castanera R."/>
            <person name="Alfaro M."/>
            <person name="Ramirez L."/>
            <person name="Pisabarro A.G."/>
            <person name="Kuo A."/>
            <person name="Tritt A."/>
            <person name="Lipzen A."/>
            <person name="He G."/>
            <person name="Yan M."/>
            <person name="Ng V."/>
            <person name="Cullen D."/>
            <person name="Martin F."/>
            <person name="Rosso M.-N."/>
            <person name="Henrissat B."/>
            <person name="Hibbett D."/>
            <person name="Martinez A.T."/>
            <person name="Grigoriev I.V."/>
        </authorList>
    </citation>
    <scope>NUCLEOTIDE SEQUENCE</scope>
    <source>
        <strain evidence="2">AH 40177</strain>
    </source>
</reference>
<dbReference type="Proteomes" id="UP000772434">
    <property type="component" value="Unassembled WGS sequence"/>
</dbReference>
<evidence type="ECO:0000313" key="2">
    <source>
        <dbReference type="EMBL" id="KAF9059911.1"/>
    </source>
</evidence>
<name>A0A9P5TYK6_9AGAR</name>
<feature type="region of interest" description="Disordered" evidence="1">
    <location>
        <begin position="39"/>
        <end position="76"/>
    </location>
</feature>